<gene>
    <name evidence="7" type="ORF">D2T31_17280</name>
</gene>
<dbReference type="AlphaFoldDB" id="A0A443K376"/>
<dbReference type="EMBL" id="SAUX01000023">
    <property type="protein sequence ID" value="RWR27219.1"/>
    <property type="molecule type" value="Genomic_DNA"/>
</dbReference>
<dbReference type="GO" id="GO:0003677">
    <property type="term" value="F:DNA binding"/>
    <property type="evidence" value="ECO:0007669"/>
    <property type="project" value="InterPro"/>
</dbReference>
<feature type="domain" description="DNA methylase N-4/N-6" evidence="6">
    <location>
        <begin position="29"/>
        <end position="132"/>
    </location>
</feature>
<dbReference type="InterPro" id="IPR002052">
    <property type="entry name" value="DNA_methylase_N6_adenine_CS"/>
</dbReference>
<dbReference type="OrthoDB" id="7806498at2"/>
<evidence type="ECO:0000256" key="1">
    <source>
        <dbReference type="ARBA" id="ARBA00006594"/>
    </source>
</evidence>
<dbReference type="GO" id="GO:0005737">
    <property type="term" value="C:cytoplasm"/>
    <property type="evidence" value="ECO:0007669"/>
    <property type="project" value="TreeGrafter"/>
</dbReference>
<dbReference type="RefSeq" id="WP_128238292.1">
    <property type="nucleotide sequence ID" value="NZ_SAUX01000023.1"/>
</dbReference>
<dbReference type="Proteomes" id="UP000285295">
    <property type="component" value="Unassembled WGS sequence"/>
</dbReference>
<evidence type="ECO:0000313" key="7">
    <source>
        <dbReference type="EMBL" id="RWR27219.1"/>
    </source>
</evidence>
<reference evidence="7 8" key="1">
    <citation type="submission" date="2019-01" db="EMBL/GenBank/DDBJ databases">
        <title>Sinorhodobacter populi sp. nov. isolated from the symptomatic bark tissue of Populus euramericana canker.</title>
        <authorList>
            <person name="Xu G."/>
        </authorList>
    </citation>
    <scope>NUCLEOTIDE SEQUENCE [LARGE SCALE GENOMIC DNA]</scope>
    <source>
        <strain evidence="7 8">D19-10-3-21</strain>
    </source>
</reference>
<dbReference type="GO" id="GO:0008170">
    <property type="term" value="F:N-methyltransferase activity"/>
    <property type="evidence" value="ECO:0007669"/>
    <property type="project" value="InterPro"/>
</dbReference>
<evidence type="ECO:0000256" key="5">
    <source>
        <dbReference type="RuleBase" id="RU362026"/>
    </source>
</evidence>
<keyword evidence="2 7" id="KW-0489">Methyltransferase</keyword>
<keyword evidence="3" id="KW-0808">Transferase</keyword>
<dbReference type="InterPro" id="IPR001091">
    <property type="entry name" value="RM_Methyltransferase"/>
</dbReference>
<feature type="domain" description="DNA methylase N-4/N-6" evidence="6">
    <location>
        <begin position="149"/>
        <end position="210"/>
    </location>
</feature>
<evidence type="ECO:0000256" key="2">
    <source>
        <dbReference type="ARBA" id="ARBA00022603"/>
    </source>
</evidence>
<evidence type="ECO:0000313" key="8">
    <source>
        <dbReference type="Proteomes" id="UP000285295"/>
    </source>
</evidence>
<dbReference type="SUPFAM" id="SSF53335">
    <property type="entry name" value="S-adenosyl-L-methionine-dependent methyltransferases"/>
    <property type="match status" value="1"/>
</dbReference>
<dbReference type="InterPro" id="IPR002941">
    <property type="entry name" value="DNA_methylase_N4/N6"/>
</dbReference>
<dbReference type="PRINTS" id="PR00508">
    <property type="entry name" value="S21N4MTFRASE"/>
</dbReference>
<sequence length="224" mass="25333">MTDNANTPRNVILNADCIDAMRSFDRGSVDFILTDPPYLVNYRDRSGRKVANDDNTRWLRPAFNQMHRVLKDGGFAISFYGWNKVDLFMDAWKAAGFRVVGHIVFRKQYASSAKFLRYQHEQAYLLAKGNVSLPENPVPDVIDFPYAGNRLHPTQKPIEALRPLIEAFTKPGELVLDPFSGSGSTLAAAQQLGRDWTGIELDQGHHRTATRRLAWMQQRGKLAA</sequence>
<dbReference type="InterPro" id="IPR029063">
    <property type="entry name" value="SAM-dependent_MTases_sf"/>
</dbReference>
<comment type="catalytic activity">
    <reaction evidence="4">
        <text>a 2'-deoxyadenosine in DNA + S-adenosyl-L-methionine = an N(6)-methyl-2'-deoxyadenosine in DNA + S-adenosyl-L-homocysteine + H(+)</text>
        <dbReference type="Rhea" id="RHEA:15197"/>
        <dbReference type="Rhea" id="RHEA-COMP:12418"/>
        <dbReference type="Rhea" id="RHEA-COMP:12419"/>
        <dbReference type="ChEBI" id="CHEBI:15378"/>
        <dbReference type="ChEBI" id="CHEBI:57856"/>
        <dbReference type="ChEBI" id="CHEBI:59789"/>
        <dbReference type="ChEBI" id="CHEBI:90615"/>
        <dbReference type="ChEBI" id="CHEBI:90616"/>
        <dbReference type="EC" id="2.1.1.72"/>
    </reaction>
</comment>
<dbReference type="PANTHER" id="PTHR13370:SF3">
    <property type="entry name" value="TRNA (GUANINE(10)-N2)-METHYLTRANSFERASE HOMOLOG"/>
    <property type="match status" value="1"/>
</dbReference>
<dbReference type="PROSITE" id="PS00092">
    <property type="entry name" value="N6_MTASE"/>
    <property type="match status" value="1"/>
</dbReference>
<dbReference type="NCBIfam" id="NF010253">
    <property type="entry name" value="PRK13699.1"/>
    <property type="match status" value="1"/>
</dbReference>
<organism evidence="7 8">
    <name type="scientific">Paenirhodobacter populi</name>
    <dbReference type="NCBI Taxonomy" id="2306993"/>
    <lineage>
        <taxon>Bacteria</taxon>
        <taxon>Pseudomonadati</taxon>
        <taxon>Pseudomonadota</taxon>
        <taxon>Alphaproteobacteria</taxon>
        <taxon>Rhodobacterales</taxon>
        <taxon>Rhodobacter group</taxon>
        <taxon>Paenirhodobacter</taxon>
    </lineage>
</organism>
<dbReference type="GO" id="GO:0009007">
    <property type="term" value="F:site-specific DNA-methyltransferase (adenine-specific) activity"/>
    <property type="evidence" value="ECO:0007669"/>
    <property type="project" value="UniProtKB-EC"/>
</dbReference>
<name>A0A443K376_9RHOB</name>
<comment type="similarity">
    <text evidence="1 5">Belongs to the N(4)/N(6)-methyltransferase family.</text>
</comment>
<protein>
    <recommendedName>
        <fullName evidence="5">Methyltransferase</fullName>
        <ecNumber evidence="5">2.1.1.-</ecNumber>
    </recommendedName>
</protein>
<accession>A0A443K376</accession>
<dbReference type="Pfam" id="PF01555">
    <property type="entry name" value="N6_N4_Mtase"/>
    <property type="match status" value="2"/>
</dbReference>
<dbReference type="GO" id="GO:0032259">
    <property type="term" value="P:methylation"/>
    <property type="evidence" value="ECO:0007669"/>
    <property type="project" value="UniProtKB-KW"/>
</dbReference>
<dbReference type="Gene3D" id="3.40.50.150">
    <property type="entry name" value="Vaccinia Virus protein VP39"/>
    <property type="match status" value="1"/>
</dbReference>
<reference evidence="7 8" key="2">
    <citation type="submission" date="2019-01" db="EMBL/GenBank/DDBJ databases">
        <authorList>
            <person name="Li Y."/>
        </authorList>
    </citation>
    <scope>NUCLEOTIDE SEQUENCE [LARGE SCALE GENOMIC DNA]</scope>
    <source>
        <strain evidence="7 8">D19-10-3-21</strain>
    </source>
</reference>
<dbReference type="PANTHER" id="PTHR13370">
    <property type="entry name" value="RNA METHYLASE-RELATED"/>
    <property type="match status" value="1"/>
</dbReference>
<dbReference type="EC" id="2.1.1.-" evidence="5"/>
<comment type="caution">
    <text evidence="7">The sequence shown here is derived from an EMBL/GenBank/DDBJ whole genome shotgun (WGS) entry which is preliminary data.</text>
</comment>
<proteinExistence type="inferred from homology"/>
<evidence type="ECO:0000256" key="4">
    <source>
        <dbReference type="ARBA" id="ARBA00047942"/>
    </source>
</evidence>
<evidence type="ECO:0000259" key="6">
    <source>
        <dbReference type="Pfam" id="PF01555"/>
    </source>
</evidence>
<evidence type="ECO:0000256" key="3">
    <source>
        <dbReference type="ARBA" id="ARBA00022679"/>
    </source>
</evidence>